<name>A0AAW0E7Z1_9AGAR</name>
<feature type="transmembrane region" description="Helical" evidence="1">
    <location>
        <begin position="120"/>
        <end position="146"/>
    </location>
</feature>
<feature type="transmembrane region" description="Helical" evidence="1">
    <location>
        <begin position="6"/>
        <end position="24"/>
    </location>
</feature>
<feature type="domain" description="DUF6533" evidence="2">
    <location>
        <begin position="13"/>
        <end position="58"/>
    </location>
</feature>
<feature type="transmembrane region" description="Helical" evidence="1">
    <location>
        <begin position="166"/>
        <end position="190"/>
    </location>
</feature>
<organism evidence="3 4">
    <name type="scientific">Favolaschia claudopus</name>
    <dbReference type="NCBI Taxonomy" id="2862362"/>
    <lineage>
        <taxon>Eukaryota</taxon>
        <taxon>Fungi</taxon>
        <taxon>Dikarya</taxon>
        <taxon>Basidiomycota</taxon>
        <taxon>Agaricomycotina</taxon>
        <taxon>Agaricomycetes</taxon>
        <taxon>Agaricomycetidae</taxon>
        <taxon>Agaricales</taxon>
        <taxon>Marasmiineae</taxon>
        <taxon>Mycenaceae</taxon>
        <taxon>Favolaschia</taxon>
    </lineage>
</organism>
<dbReference type="Proteomes" id="UP001362999">
    <property type="component" value="Unassembled WGS sequence"/>
</dbReference>
<keyword evidence="4" id="KW-1185">Reference proteome</keyword>
<evidence type="ECO:0000313" key="4">
    <source>
        <dbReference type="Proteomes" id="UP001362999"/>
    </source>
</evidence>
<gene>
    <name evidence="3" type="ORF">R3P38DRAFT_2838845</name>
</gene>
<keyword evidence="1" id="KW-0472">Membrane</keyword>
<proteinExistence type="predicted"/>
<protein>
    <recommendedName>
        <fullName evidence="2">DUF6533 domain-containing protein</fullName>
    </recommendedName>
</protein>
<evidence type="ECO:0000256" key="1">
    <source>
        <dbReference type="SAM" id="Phobius"/>
    </source>
</evidence>
<keyword evidence="1" id="KW-0812">Transmembrane</keyword>
<sequence length="289" mass="33060">MSLNTAPIFATRYISAICVSALFYDHLLTLEREILLVWLNSLAGMWNRFGFIVNRYLTEAVAIYVGYLYSGVGQGITNEISCQASVWIFTICNSLFIAVSYFLIMWRVYTLWDRRPFIKWILLGVFFVSMIIAVVFGILCAIQMQASVSSNPVIRMCTLTQKPWGLKYTLAALTGFDLFIIVMSIINALDKPHKRQADVMTSLQHDGARMFVRRLMASFPVVLRLISLIIAIVGNETNFFGAILISWSMCSIASSRIQLRVESLRFYRLTTPLFLETHDHESRWELDAF</sequence>
<dbReference type="EMBL" id="JAWWNJ010000003">
    <property type="protein sequence ID" value="KAK7059983.1"/>
    <property type="molecule type" value="Genomic_DNA"/>
</dbReference>
<feature type="transmembrane region" description="Helical" evidence="1">
    <location>
        <begin position="87"/>
        <end position="108"/>
    </location>
</feature>
<dbReference type="InterPro" id="IPR045340">
    <property type="entry name" value="DUF6533"/>
</dbReference>
<comment type="caution">
    <text evidence="3">The sequence shown here is derived from an EMBL/GenBank/DDBJ whole genome shotgun (WGS) entry which is preliminary data.</text>
</comment>
<dbReference type="AlphaFoldDB" id="A0AAW0E7Z1"/>
<evidence type="ECO:0000313" key="3">
    <source>
        <dbReference type="EMBL" id="KAK7059983.1"/>
    </source>
</evidence>
<evidence type="ECO:0000259" key="2">
    <source>
        <dbReference type="Pfam" id="PF20151"/>
    </source>
</evidence>
<feature type="transmembrane region" description="Helical" evidence="1">
    <location>
        <begin position="45"/>
        <end position="67"/>
    </location>
</feature>
<accession>A0AAW0E7Z1</accession>
<keyword evidence="1" id="KW-1133">Transmembrane helix</keyword>
<dbReference type="Pfam" id="PF20151">
    <property type="entry name" value="DUF6533"/>
    <property type="match status" value="1"/>
</dbReference>
<reference evidence="3 4" key="1">
    <citation type="journal article" date="2024" name="J Genomics">
        <title>Draft genome sequencing and assembly of Favolaschia claudopus CIRM-BRFM 2984 isolated from oak limbs.</title>
        <authorList>
            <person name="Navarro D."/>
            <person name="Drula E."/>
            <person name="Chaduli D."/>
            <person name="Cazenave R."/>
            <person name="Ahrendt S."/>
            <person name="Wang J."/>
            <person name="Lipzen A."/>
            <person name="Daum C."/>
            <person name="Barry K."/>
            <person name="Grigoriev I.V."/>
            <person name="Favel A."/>
            <person name="Rosso M.N."/>
            <person name="Martin F."/>
        </authorList>
    </citation>
    <scope>NUCLEOTIDE SEQUENCE [LARGE SCALE GENOMIC DNA]</scope>
    <source>
        <strain evidence="3 4">CIRM-BRFM 2984</strain>
    </source>
</reference>